<dbReference type="InterPro" id="IPR000589">
    <property type="entry name" value="Ribosomal_uS15"/>
</dbReference>
<organism evidence="7 8">
    <name type="scientific">Candidatus Roizmanbacteria bacterium RIFOXYA1_FULL_41_12</name>
    <dbReference type="NCBI Taxonomy" id="1802082"/>
    <lineage>
        <taxon>Bacteria</taxon>
        <taxon>Candidatus Roizmaniibacteriota</taxon>
    </lineage>
</organism>
<dbReference type="NCBIfam" id="TIGR00952">
    <property type="entry name" value="S15_bact"/>
    <property type="match status" value="1"/>
</dbReference>
<evidence type="ECO:0000313" key="8">
    <source>
        <dbReference type="Proteomes" id="UP000178450"/>
    </source>
</evidence>
<dbReference type="FunFam" id="1.10.287.10:FF:000002">
    <property type="entry name" value="30S ribosomal protein S15"/>
    <property type="match status" value="1"/>
</dbReference>
<evidence type="ECO:0000313" key="7">
    <source>
        <dbReference type="EMBL" id="OGK66477.1"/>
    </source>
</evidence>
<evidence type="ECO:0000256" key="2">
    <source>
        <dbReference type="ARBA" id="ARBA00023274"/>
    </source>
</evidence>
<keyword evidence="4 6" id="KW-0694">RNA-binding</keyword>
<dbReference type="PANTHER" id="PTHR23321">
    <property type="entry name" value="RIBOSOMAL PROTEIN S15, BACTERIAL AND ORGANELLAR"/>
    <property type="match status" value="1"/>
</dbReference>
<keyword evidence="4 6" id="KW-0699">rRNA-binding</keyword>
<dbReference type="SMART" id="SM01387">
    <property type="entry name" value="Ribosomal_S15"/>
    <property type="match status" value="1"/>
</dbReference>
<dbReference type="Gene3D" id="1.10.287.10">
    <property type="entry name" value="S15/NS1, RNA-binding"/>
    <property type="match status" value="1"/>
</dbReference>
<proteinExistence type="inferred from homology"/>
<gene>
    <name evidence="4" type="primary">rpsO</name>
    <name evidence="7" type="ORF">A2209_01565</name>
</gene>
<dbReference type="EMBL" id="MGBG01000007">
    <property type="protein sequence ID" value="OGK66477.1"/>
    <property type="molecule type" value="Genomic_DNA"/>
</dbReference>
<evidence type="ECO:0000256" key="3">
    <source>
        <dbReference type="ARBA" id="ARBA00064542"/>
    </source>
</evidence>
<dbReference type="Gene3D" id="6.10.250.3130">
    <property type="match status" value="1"/>
</dbReference>
<dbReference type="SUPFAM" id="SSF47060">
    <property type="entry name" value="S15/NS1 RNA-binding domain"/>
    <property type="match status" value="1"/>
</dbReference>
<dbReference type="InterPro" id="IPR005290">
    <property type="entry name" value="Ribosomal_uS15_bac-type"/>
</dbReference>
<dbReference type="HAMAP" id="MF_01343_B">
    <property type="entry name" value="Ribosomal_uS15_B"/>
    <property type="match status" value="1"/>
</dbReference>
<dbReference type="PROSITE" id="PS00362">
    <property type="entry name" value="RIBOSOMAL_S15"/>
    <property type="match status" value="1"/>
</dbReference>
<dbReference type="CDD" id="cd00353">
    <property type="entry name" value="Ribosomal_S15p_S13e"/>
    <property type="match status" value="1"/>
</dbReference>
<dbReference type="GO" id="GO:0006412">
    <property type="term" value="P:translation"/>
    <property type="evidence" value="ECO:0007669"/>
    <property type="project" value="UniProtKB-UniRule"/>
</dbReference>
<dbReference type="AlphaFoldDB" id="A0A1F7KF36"/>
<evidence type="ECO:0000256" key="6">
    <source>
        <dbReference type="RuleBase" id="RU004524"/>
    </source>
</evidence>
<dbReference type="Proteomes" id="UP000178450">
    <property type="component" value="Unassembled WGS sequence"/>
</dbReference>
<dbReference type="InterPro" id="IPR009068">
    <property type="entry name" value="uS15_NS1_RNA-bd_sf"/>
</dbReference>
<keyword evidence="1 4" id="KW-0689">Ribosomal protein</keyword>
<comment type="function">
    <text evidence="4">Forms an intersubunit bridge (bridge B4) with the 23S rRNA of the 50S subunit in the ribosome.</text>
</comment>
<dbReference type="GO" id="GO:0019843">
    <property type="term" value="F:rRNA binding"/>
    <property type="evidence" value="ECO:0007669"/>
    <property type="project" value="UniProtKB-UniRule"/>
</dbReference>
<sequence>MITDAEKQAIINKFSTHSGDTGSPEVQVAILTWKIVNLQKHLQNNQKDNHSRRGLLKIVSKRRRIMKYLRDKDEKRFIALELKIKEYQADNK</sequence>
<comment type="subunit">
    <text evidence="3 4">Part of the 30S ribosomal subunit. Forms a bridge to the 50S subunit in the 70S ribosome, contacting the 23S rRNA.</text>
</comment>
<accession>A0A1F7KF36</accession>
<name>A0A1F7KF36_9BACT</name>
<dbReference type="PANTHER" id="PTHR23321:SF26">
    <property type="entry name" value="SMALL RIBOSOMAL SUBUNIT PROTEIN US15M"/>
    <property type="match status" value="1"/>
</dbReference>
<comment type="function">
    <text evidence="4 6">One of the primary rRNA binding proteins, it binds directly to 16S rRNA where it helps nucleate assembly of the platform of the 30S subunit by binding and bridging several RNA helices of the 16S rRNA.</text>
</comment>
<reference evidence="7 8" key="1">
    <citation type="journal article" date="2016" name="Nat. Commun.">
        <title>Thousands of microbial genomes shed light on interconnected biogeochemical processes in an aquifer system.</title>
        <authorList>
            <person name="Anantharaman K."/>
            <person name="Brown C.T."/>
            <person name="Hug L.A."/>
            <person name="Sharon I."/>
            <person name="Castelle C.J."/>
            <person name="Probst A.J."/>
            <person name="Thomas B.C."/>
            <person name="Singh A."/>
            <person name="Wilkins M.J."/>
            <person name="Karaoz U."/>
            <person name="Brodie E.L."/>
            <person name="Williams K.H."/>
            <person name="Hubbard S.S."/>
            <person name="Banfield J.F."/>
        </authorList>
    </citation>
    <scope>NUCLEOTIDE SEQUENCE [LARGE SCALE GENOMIC DNA]</scope>
</reference>
<keyword evidence="2 4" id="KW-0687">Ribonucleoprotein</keyword>
<dbReference type="GO" id="GO:0003735">
    <property type="term" value="F:structural constituent of ribosome"/>
    <property type="evidence" value="ECO:0007669"/>
    <property type="project" value="InterPro"/>
</dbReference>
<comment type="similarity">
    <text evidence="4 5">Belongs to the universal ribosomal protein uS15 family.</text>
</comment>
<evidence type="ECO:0000256" key="1">
    <source>
        <dbReference type="ARBA" id="ARBA00022980"/>
    </source>
</evidence>
<dbReference type="Pfam" id="PF00312">
    <property type="entry name" value="Ribosomal_S15"/>
    <property type="match status" value="1"/>
</dbReference>
<protein>
    <recommendedName>
        <fullName evidence="4">Small ribosomal subunit protein uS15</fullName>
    </recommendedName>
</protein>
<evidence type="ECO:0000256" key="4">
    <source>
        <dbReference type="HAMAP-Rule" id="MF_01343"/>
    </source>
</evidence>
<evidence type="ECO:0000256" key="5">
    <source>
        <dbReference type="RuleBase" id="RU003919"/>
    </source>
</evidence>
<dbReference type="GO" id="GO:0022627">
    <property type="term" value="C:cytosolic small ribosomal subunit"/>
    <property type="evidence" value="ECO:0007669"/>
    <property type="project" value="TreeGrafter"/>
</dbReference>
<comment type="caution">
    <text evidence="7">The sequence shown here is derived from an EMBL/GenBank/DDBJ whole genome shotgun (WGS) entry which is preliminary data.</text>
</comment>